<reference evidence="2" key="1">
    <citation type="journal article" date="2012" name="Proc. Natl. Acad. Sci. U.S.A.">
        <title>Antigenic diversity is generated by distinct evolutionary mechanisms in African trypanosome species.</title>
        <authorList>
            <person name="Jackson A.P."/>
            <person name="Berry A."/>
            <person name="Aslett M."/>
            <person name="Allison H.C."/>
            <person name="Burton P."/>
            <person name="Vavrova-Anderson J."/>
            <person name="Brown R."/>
            <person name="Browne H."/>
            <person name="Corton N."/>
            <person name="Hauser H."/>
            <person name="Gamble J."/>
            <person name="Gilderthorp R."/>
            <person name="Marcello L."/>
            <person name="McQuillan J."/>
            <person name="Otto T.D."/>
            <person name="Quail M.A."/>
            <person name="Sanders M.J."/>
            <person name="van Tonder A."/>
            <person name="Ginger M.L."/>
            <person name="Field M.C."/>
            <person name="Barry J.D."/>
            <person name="Hertz-Fowler C."/>
            <person name="Berriman M."/>
        </authorList>
    </citation>
    <scope>NUCLEOTIDE SEQUENCE</scope>
    <source>
        <strain evidence="2">Y486</strain>
    </source>
</reference>
<dbReference type="OMA" id="YASIQRR"/>
<proteinExistence type="predicted"/>
<protein>
    <submittedName>
        <fullName evidence="2">Uncharacterized protein</fullName>
    </submittedName>
</protein>
<dbReference type="EMBL" id="HE573027">
    <property type="protein sequence ID" value="CCC53701.1"/>
    <property type="molecule type" value="Genomic_DNA"/>
</dbReference>
<keyword evidence="1" id="KW-0732">Signal</keyword>
<gene>
    <name evidence="2" type="ORF">TVY486_1111850</name>
</gene>
<organism evidence="2">
    <name type="scientific">Trypanosoma vivax (strain Y486)</name>
    <dbReference type="NCBI Taxonomy" id="1055687"/>
    <lineage>
        <taxon>Eukaryota</taxon>
        <taxon>Discoba</taxon>
        <taxon>Euglenozoa</taxon>
        <taxon>Kinetoplastea</taxon>
        <taxon>Metakinetoplastina</taxon>
        <taxon>Trypanosomatida</taxon>
        <taxon>Trypanosomatidae</taxon>
        <taxon>Trypanosoma</taxon>
        <taxon>Duttonella</taxon>
    </lineage>
</organism>
<dbReference type="AlphaFoldDB" id="G0UCZ1"/>
<accession>G0UCZ1</accession>
<feature type="signal peptide" evidence="1">
    <location>
        <begin position="1"/>
        <end position="15"/>
    </location>
</feature>
<feature type="chain" id="PRO_5012519744" evidence="1">
    <location>
        <begin position="16"/>
        <end position="298"/>
    </location>
</feature>
<sequence>MLSLWTLLPLGLVLTVLFSDHESLPSAEVATAEIVKLLRKNSDCELCRELLVSVDYQQHLESFSKKENVSLLGSESKQNSRVCRNGFDKSGCDPAVGDDITKRSTWATEFVHSLREFYAEVDGAMADFIDQRSKDLVEYVLALSQDASRNNSEDIAFINNLLQEQEIPSAPDAAFEKWSQSTYASIQRRDDFCWRHCEGSLSTPEQLRLRILRLYVAKSVRSQLISIQQQRDTVCCLIAVFLFLLHILQSYVVETEKMPGADIYGHSGAPASVTVGNLVTRRATYQRGRAVHMKKEAR</sequence>
<evidence type="ECO:0000313" key="2">
    <source>
        <dbReference type="EMBL" id="CCC53701.1"/>
    </source>
</evidence>
<dbReference type="VEuPathDB" id="TriTrypDB:TvY486_1111850"/>
<evidence type="ECO:0000256" key="1">
    <source>
        <dbReference type="SAM" id="SignalP"/>
    </source>
</evidence>
<name>G0UCZ1_TRYVY</name>